<keyword evidence="7" id="KW-1185">Reference proteome</keyword>
<feature type="domain" description="HTH tetR-type" evidence="3">
    <location>
        <begin position="15"/>
        <end position="73"/>
    </location>
</feature>
<reference evidence="5 6" key="1">
    <citation type="submission" date="2016-11" db="EMBL/GenBank/DDBJ databases">
        <authorList>
            <person name="Varghese N."/>
            <person name="Submissions S."/>
        </authorList>
    </citation>
    <scope>NUCLEOTIDE SEQUENCE [LARGE SCALE GENOMIC DNA]</scope>
    <source>
        <strain evidence="5 6">CGMCC 1.12174</strain>
        <strain evidence="4 7">DSM 26351</strain>
    </source>
</reference>
<dbReference type="InterPro" id="IPR009057">
    <property type="entry name" value="Homeodomain-like_sf"/>
</dbReference>
<dbReference type="Pfam" id="PF00440">
    <property type="entry name" value="TetR_N"/>
    <property type="match status" value="1"/>
</dbReference>
<dbReference type="STRING" id="1055723.SAMN05216293_1374"/>
<dbReference type="SUPFAM" id="SSF46689">
    <property type="entry name" value="Homeodomain-like"/>
    <property type="match status" value="1"/>
</dbReference>
<evidence type="ECO:0000313" key="6">
    <source>
        <dbReference type="Proteomes" id="UP000184031"/>
    </source>
</evidence>
<evidence type="ECO:0000313" key="5">
    <source>
        <dbReference type="EMBL" id="SHK56217.1"/>
    </source>
</evidence>
<dbReference type="RefSeq" id="WP_072878222.1">
    <property type="nucleotide sequence ID" value="NZ_FOKU01000003.1"/>
</dbReference>
<dbReference type="Proteomes" id="UP000184031">
    <property type="component" value="Unassembled WGS sequence"/>
</dbReference>
<evidence type="ECO:0000256" key="1">
    <source>
        <dbReference type="ARBA" id="ARBA00023125"/>
    </source>
</evidence>
<name>A0A1M6TGV1_9FLAO</name>
<dbReference type="Gene3D" id="1.10.357.10">
    <property type="entry name" value="Tetracycline Repressor, domain 2"/>
    <property type="match status" value="1"/>
</dbReference>
<proteinExistence type="predicted"/>
<dbReference type="Proteomes" id="UP000198940">
    <property type="component" value="Unassembled WGS sequence"/>
</dbReference>
<dbReference type="PROSITE" id="PS50977">
    <property type="entry name" value="HTH_TETR_2"/>
    <property type="match status" value="1"/>
</dbReference>
<evidence type="ECO:0000313" key="7">
    <source>
        <dbReference type="Proteomes" id="UP000198940"/>
    </source>
</evidence>
<protein>
    <submittedName>
        <fullName evidence="5">Transcriptional regulator, TetR family</fullName>
    </submittedName>
</protein>
<evidence type="ECO:0000259" key="3">
    <source>
        <dbReference type="PROSITE" id="PS50977"/>
    </source>
</evidence>
<dbReference type="AlphaFoldDB" id="A0A1M6TGV1"/>
<comment type="caution">
    <text evidence="5">The sequence shown here is derived from an EMBL/GenBank/DDBJ whole genome shotgun (WGS) entry which is preliminary data.</text>
</comment>
<dbReference type="InterPro" id="IPR001647">
    <property type="entry name" value="HTH_TetR"/>
</dbReference>
<dbReference type="EMBL" id="FOKU01000003">
    <property type="protein sequence ID" value="SFB88227.1"/>
    <property type="molecule type" value="Genomic_DNA"/>
</dbReference>
<dbReference type="EMBL" id="FRAT01000003">
    <property type="protein sequence ID" value="SHK56217.1"/>
    <property type="molecule type" value="Genomic_DNA"/>
</dbReference>
<feature type="DNA-binding region" description="H-T-H motif" evidence="2">
    <location>
        <begin position="36"/>
        <end position="55"/>
    </location>
</feature>
<gene>
    <name evidence="4" type="ORF">SAMN04487891_103213</name>
    <name evidence="5" type="ORF">SAMN05216293_1374</name>
</gene>
<accession>A0A1M6TGV1</accession>
<dbReference type="OrthoDB" id="9795011at2"/>
<evidence type="ECO:0000313" key="4">
    <source>
        <dbReference type="EMBL" id="SFB88227.1"/>
    </source>
</evidence>
<dbReference type="GO" id="GO:0003677">
    <property type="term" value="F:DNA binding"/>
    <property type="evidence" value="ECO:0007669"/>
    <property type="project" value="UniProtKB-UniRule"/>
</dbReference>
<evidence type="ECO:0000256" key="2">
    <source>
        <dbReference type="PROSITE-ProRule" id="PRU00335"/>
    </source>
</evidence>
<organism evidence="5 6">
    <name type="scientific">Flagellimonas taeanensis</name>
    <dbReference type="NCBI Taxonomy" id="1005926"/>
    <lineage>
        <taxon>Bacteria</taxon>
        <taxon>Pseudomonadati</taxon>
        <taxon>Bacteroidota</taxon>
        <taxon>Flavobacteriia</taxon>
        <taxon>Flavobacteriales</taxon>
        <taxon>Flavobacteriaceae</taxon>
        <taxon>Flagellimonas</taxon>
    </lineage>
</organism>
<sequence>MKKEHLQSGRKSQKQETRKKILFATQQLLEMGREPTMEDIAEKAGISRATIYRYYTNVDAISTELLLQLNVPDPTVLMEQYKNSSLLEAMLGFQKAYLKFALDNEKTSRKFLAAVLSSSNPKLQRGQNRISAIGAYFDSNTIALDTKTKNKLKNISVVLMGIESIIATKDVCDLTTAESIETLEWGLEMIIKGCQKE</sequence>
<keyword evidence="1 2" id="KW-0238">DNA-binding</keyword>